<name>A0AAN8WT94_HALRR</name>
<dbReference type="PANTHER" id="PTHR12714:SF9">
    <property type="entry name" value="PROTEIN-S-ISOPRENYLCYSTEINE O-METHYLTRANSFERASE"/>
    <property type="match status" value="1"/>
</dbReference>
<comment type="similarity">
    <text evidence="3 13">Belongs to the class VI-like SAM-binding methyltransferase superfamily. Isoprenylcysteine carboxyl methyltransferase family.</text>
</comment>
<feature type="transmembrane region" description="Helical" evidence="13">
    <location>
        <begin position="137"/>
        <end position="157"/>
    </location>
</feature>
<feature type="transmembrane region" description="Helical" evidence="13">
    <location>
        <begin position="47"/>
        <end position="66"/>
    </location>
</feature>
<dbReference type="Proteomes" id="UP001381693">
    <property type="component" value="Unassembled WGS sequence"/>
</dbReference>
<evidence type="ECO:0000256" key="12">
    <source>
        <dbReference type="ARBA" id="ARBA00023656"/>
    </source>
</evidence>
<keyword evidence="5 13" id="KW-0489">Methyltransferase</keyword>
<dbReference type="GO" id="GO:0032259">
    <property type="term" value="P:methylation"/>
    <property type="evidence" value="ECO:0007669"/>
    <property type="project" value="UniProtKB-KW"/>
</dbReference>
<keyword evidence="13" id="KW-0256">Endoplasmic reticulum</keyword>
<dbReference type="GO" id="GO:0004671">
    <property type="term" value="F:protein C-terminal S-isoprenylcysteine carboxyl O-methyltransferase activity"/>
    <property type="evidence" value="ECO:0007669"/>
    <property type="project" value="UniProtKB-EC"/>
</dbReference>
<comment type="catalytic activity">
    <reaction evidence="1 13">
        <text>[protein]-C-terminal S-[(2E,6E)-farnesyl]-L-cysteine + S-adenosyl-L-methionine = [protein]-C-terminal S-[(2E,6E)-farnesyl]-L-cysteine methyl ester + S-adenosyl-L-homocysteine</text>
        <dbReference type="Rhea" id="RHEA:21672"/>
        <dbReference type="Rhea" id="RHEA-COMP:12125"/>
        <dbReference type="Rhea" id="RHEA-COMP:12126"/>
        <dbReference type="ChEBI" id="CHEBI:57856"/>
        <dbReference type="ChEBI" id="CHEBI:59789"/>
        <dbReference type="ChEBI" id="CHEBI:90510"/>
        <dbReference type="ChEBI" id="CHEBI:90511"/>
        <dbReference type="EC" id="2.1.1.100"/>
    </reaction>
</comment>
<feature type="transmembrane region" description="Helical" evidence="13">
    <location>
        <begin position="12"/>
        <end position="32"/>
    </location>
</feature>
<dbReference type="EC" id="2.1.1.100" evidence="4 13"/>
<keyword evidence="8 13" id="KW-0812">Transmembrane</keyword>
<evidence type="ECO:0000256" key="7">
    <source>
        <dbReference type="ARBA" id="ARBA00022691"/>
    </source>
</evidence>
<dbReference type="AlphaFoldDB" id="A0AAN8WT94"/>
<keyword evidence="7 13" id="KW-0949">S-adenosyl-L-methionine</keyword>
<evidence type="ECO:0000256" key="4">
    <source>
        <dbReference type="ARBA" id="ARBA00012151"/>
    </source>
</evidence>
<keyword evidence="10 13" id="KW-0472">Membrane</keyword>
<reference evidence="14 15" key="1">
    <citation type="submission" date="2023-11" db="EMBL/GenBank/DDBJ databases">
        <title>Halocaridina rubra genome assembly.</title>
        <authorList>
            <person name="Smith C."/>
        </authorList>
    </citation>
    <scope>NUCLEOTIDE SEQUENCE [LARGE SCALE GENOMIC DNA]</scope>
    <source>
        <strain evidence="14">EP-1</strain>
        <tissue evidence="14">Whole</tissue>
    </source>
</reference>
<dbReference type="InterPro" id="IPR007269">
    <property type="entry name" value="ICMT_MeTrfase"/>
</dbReference>
<protein>
    <recommendedName>
        <fullName evidence="12 13">Protein-S-isoprenylcysteine O-methyltransferase</fullName>
        <ecNumber evidence="4 13">2.1.1.100</ecNumber>
    </recommendedName>
</protein>
<proteinExistence type="inferred from homology"/>
<dbReference type="Pfam" id="PF04140">
    <property type="entry name" value="ICMT"/>
    <property type="match status" value="1"/>
</dbReference>
<evidence type="ECO:0000256" key="11">
    <source>
        <dbReference type="ARBA" id="ARBA00023572"/>
    </source>
</evidence>
<comment type="subcellular location">
    <subcellularLocation>
        <location evidence="13">Endoplasmic reticulum membrane</location>
        <topology evidence="13">Multi-pass membrane protein</topology>
    </subcellularLocation>
    <subcellularLocation>
        <location evidence="2">Membrane</location>
        <topology evidence="2">Multi-pass membrane protein</topology>
    </subcellularLocation>
</comment>
<accession>A0AAN8WT94</accession>
<dbReference type="PROSITE" id="PS51564">
    <property type="entry name" value="SAM_ICMT"/>
    <property type="match status" value="1"/>
</dbReference>
<evidence type="ECO:0000313" key="14">
    <source>
        <dbReference type="EMBL" id="KAK7069926.1"/>
    </source>
</evidence>
<feature type="transmembrane region" description="Helical" evidence="13">
    <location>
        <begin position="78"/>
        <end position="98"/>
    </location>
</feature>
<dbReference type="Gene3D" id="1.20.120.1630">
    <property type="match status" value="1"/>
</dbReference>
<evidence type="ECO:0000256" key="3">
    <source>
        <dbReference type="ARBA" id="ARBA00009140"/>
    </source>
</evidence>
<keyword evidence="15" id="KW-1185">Reference proteome</keyword>
<comment type="caution">
    <text evidence="14">The sequence shown here is derived from an EMBL/GenBank/DDBJ whole genome shotgun (WGS) entry which is preliminary data.</text>
</comment>
<evidence type="ECO:0000256" key="10">
    <source>
        <dbReference type="ARBA" id="ARBA00023136"/>
    </source>
</evidence>
<evidence type="ECO:0000256" key="5">
    <source>
        <dbReference type="ARBA" id="ARBA00022603"/>
    </source>
</evidence>
<keyword evidence="9 13" id="KW-1133">Transmembrane helix</keyword>
<evidence type="ECO:0000256" key="9">
    <source>
        <dbReference type="ARBA" id="ARBA00022989"/>
    </source>
</evidence>
<dbReference type="PANTHER" id="PTHR12714">
    <property type="entry name" value="PROTEIN-S ISOPRENYLCYSTEINE O-METHYLTRANSFERASE"/>
    <property type="match status" value="1"/>
</dbReference>
<dbReference type="InterPro" id="IPR025770">
    <property type="entry name" value="PPMT_MeTrfase"/>
</dbReference>
<dbReference type="EMBL" id="JAXCGZ010015677">
    <property type="protein sequence ID" value="KAK7069926.1"/>
    <property type="molecule type" value="Genomic_DNA"/>
</dbReference>
<dbReference type="GO" id="GO:0005789">
    <property type="term" value="C:endoplasmic reticulum membrane"/>
    <property type="evidence" value="ECO:0007669"/>
    <property type="project" value="UniProtKB-SubCell"/>
</dbReference>
<evidence type="ECO:0000256" key="13">
    <source>
        <dbReference type="RuleBase" id="RU362022"/>
    </source>
</evidence>
<evidence type="ECO:0000256" key="2">
    <source>
        <dbReference type="ARBA" id="ARBA00004141"/>
    </source>
</evidence>
<sequence>MLVWHGQVSLQSFFLGFGILSYFIVACGNYSLVAKTGGAMDWLVDHPWAYCATFYVLVNVILCIFFHGADWQVAVRGCFLGCSCGVGVIISILSPIAYKVFGGYIVVLTIFHYSEYLTTAIGNPRTLSLDSYLLNHSVAYVIAAVASWIEFFVECWFLPEMKKLWYLSIIGIVVCLWGEIVRKLAMLTAKTNFNHIVQTKRDENHELVTWGAYALFRHPSYVGWFWWSIGTQLILVNPFCTVAYTLTSWSFFYERVYVEEKILIDFFGEKYLDYQKKVGTGLPFIKGYQYTRIRIHEN</sequence>
<feature type="transmembrane region" description="Helical" evidence="13">
    <location>
        <begin position="164"/>
        <end position="181"/>
    </location>
</feature>
<evidence type="ECO:0000256" key="8">
    <source>
        <dbReference type="ARBA" id="ARBA00022692"/>
    </source>
</evidence>
<comment type="function">
    <text evidence="11">Catalyzes the post-translational methylation of isoprenylated C-terminal cysteine residues.</text>
</comment>
<evidence type="ECO:0000256" key="1">
    <source>
        <dbReference type="ARBA" id="ARBA00001450"/>
    </source>
</evidence>
<evidence type="ECO:0000313" key="15">
    <source>
        <dbReference type="Proteomes" id="UP001381693"/>
    </source>
</evidence>
<keyword evidence="6" id="KW-0808">Transferase</keyword>
<evidence type="ECO:0000256" key="6">
    <source>
        <dbReference type="ARBA" id="ARBA00022679"/>
    </source>
</evidence>
<gene>
    <name evidence="14" type="ORF">SK128_027313</name>
</gene>
<feature type="transmembrane region" description="Helical" evidence="13">
    <location>
        <begin position="224"/>
        <end position="246"/>
    </location>
</feature>
<organism evidence="14 15">
    <name type="scientific">Halocaridina rubra</name>
    <name type="common">Hawaiian red shrimp</name>
    <dbReference type="NCBI Taxonomy" id="373956"/>
    <lineage>
        <taxon>Eukaryota</taxon>
        <taxon>Metazoa</taxon>
        <taxon>Ecdysozoa</taxon>
        <taxon>Arthropoda</taxon>
        <taxon>Crustacea</taxon>
        <taxon>Multicrustacea</taxon>
        <taxon>Malacostraca</taxon>
        <taxon>Eumalacostraca</taxon>
        <taxon>Eucarida</taxon>
        <taxon>Decapoda</taxon>
        <taxon>Pleocyemata</taxon>
        <taxon>Caridea</taxon>
        <taxon>Atyoidea</taxon>
        <taxon>Atyidae</taxon>
        <taxon>Halocaridina</taxon>
    </lineage>
</organism>